<dbReference type="STRING" id="745277.Rahaq2_0316"/>
<dbReference type="PANTHER" id="PTHR42810">
    <property type="entry name" value="PURINE PERMEASE C1399.01C-RELATED"/>
    <property type="match status" value="1"/>
</dbReference>
<dbReference type="PANTHER" id="PTHR42810:SF6">
    <property type="entry name" value="PURINE PERMEASE YBBY-RELATED"/>
    <property type="match status" value="1"/>
</dbReference>
<comment type="similarity">
    <text evidence="2">Belongs to the nucleobase:cation symporter-2 (NCS2) (TC 2.A.40) family.</text>
</comment>
<accession>H2IR62</accession>
<evidence type="ECO:0000256" key="3">
    <source>
        <dbReference type="ARBA" id="ARBA00022448"/>
    </source>
</evidence>
<feature type="transmembrane region" description="Helical" evidence="7">
    <location>
        <begin position="375"/>
        <end position="393"/>
    </location>
</feature>
<dbReference type="PATRIC" id="fig|745277.3.peg.307"/>
<feature type="transmembrane region" description="Helical" evidence="7">
    <location>
        <begin position="195"/>
        <end position="212"/>
    </location>
</feature>
<dbReference type="HOGENOM" id="CLU_017959_0_0_6"/>
<dbReference type="GO" id="GO:0005886">
    <property type="term" value="C:plasma membrane"/>
    <property type="evidence" value="ECO:0007669"/>
    <property type="project" value="TreeGrafter"/>
</dbReference>
<feature type="transmembrane region" description="Helical" evidence="7">
    <location>
        <begin position="74"/>
        <end position="91"/>
    </location>
</feature>
<dbReference type="OrthoDB" id="5597247at2"/>
<dbReference type="RefSeq" id="WP_014333566.1">
    <property type="nucleotide sequence ID" value="NC_016818.1"/>
</dbReference>
<name>H2IR62_RAHAC</name>
<dbReference type="GO" id="GO:0042907">
    <property type="term" value="F:xanthine transmembrane transporter activity"/>
    <property type="evidence" value="ECO:0007669"/>
    <property type="project" value="TreeGrafter"/>
</dbReference>
<feature type="transmembrane region" description="Helical" evidence="7">
    <location>
        <begin position="97"/>
        <end position="120"/>
    </location>
</feature>
<keyword evidence="3" id="KW-0813">Transport</keyword>
<keyword evidence="5 7" id="KW-1133">Transmembrane helix</keyword>
<feature type="transmembrane region" description="Helical" evidence="7">
    <location>
        <begin position="342"/>
        <end position="363"/>
    </location>
</feature>
<comment type="subcellular location">
    <subcellularLocation>
        <location evidence="1">Membrane</location>
        <topology evidence="1">Multi-pass membrane protein</topology>
    </subcellularLocation>
</comment>
<feature type="transmembrane region" description="Helical" evidence="7">
    <location>
        <begin position="399"/>
        <end position="418"/>
    </location>
</feature>
<evidence type="ECO:0000256" key="2">
    <source>
        <dbReference type="ARBA" id="ARBA00008821"/>
    </source>
</evidence>
<dbReference type="EMBL" id="CP003244">
    <property type="protein sequence ID" value="AEX50262.1"/>
    <property type="molecule type" value="Genomic_DNA"/>
</dbReference>
<dbReference type="NCBIfam" id="NF008502">
    <property type="entry name" value="PRK11412.1"/>
    <property type="match status" value="1"/>
</dbReference>
<dbReference type="NCBIfam" id="NF037981">
    <property type="entry name" value="NCS2_1"/>
    <property type="match status" value="1"/>
</dbReference>
<proteinExistence type="inferred from homology"/>
<dbReference type="Pfam" id="PF00860">
    <property type="entry name" value="Xan_ur_permease"/>
    <property type="match status" value="1"/>
</dbReference>
<sequence length="434" mass="46403">MMLFPRVQFLPGIQWFFFIFCNTVVIPPTLQSAFQLSDAATLCLMQYSFIATGLACVAQAALGHGRAIMEGPTGLWWGVILTVTLAEAAHGTPLPVIGGSLAVGIALSGVITVLIGLSGLGHRIAVLFRPAVMMVFMFLLGAQLLSLFIRGMLGLPFGVPQGPVNIDFPAFLLALAVAALVVGIVVWLPSPWNKYGLLAGTLTGWAAYRIIFPQAVSPGTGTDWQWFPLGAPQGLRGGIILTATLTGLLNISNTFGALRGTQTFYPQQTPQYRRSFVVSGLFTLGSAVLGIVPFSPFVSSIGLLTQTNDNRKAPFILGALVVVAIGLFTPLTAFFARIPLSISSAVLLVSYLPLLSSSLSFLPHIRLSSRNVYRLAIPLFSGIFLMGLPAGYLQEVPLWLRPLLSNGLLTGVMLAIVLENLLPWDRVHANNAPH</sequence>
<protein>
    <submittedName>
        <fullName evidence="8">Xanthine/uracil permease</fullName>
    </submittedName>
</protein>
<evidence type="ECO:0000313" key="9">
    <source>
        <dbReference type="Proteomes" id="UP000009010"/>
    </source>
</evidence>
<dbReference type="AlphaFoldDB" id="H2IR62"/>
<organism evidence="8 9">
    <name type="scientific">Rahnella aquatilis (strain ATCC 33071 / DSM 4594 / JCM 1683 / NBRC 105701 / NCIMB 13365 / CIP 78.65)</name>
    <dbReference type="NCBI Taxonomy" id="745277"/>
    <lineage>
        <taxon>Bacteria</taxon>
        <taxon>Pseudomonadati</taxon>
        <taxon>Pseudomonadota</taxon>
        <taxon>Gammaproteobacteria</taxon>
        <taxon>Enterobacterales</taxon>
        <taxon>Yersiniaceae</taxon>
        <taxon>Rahnella</taxon>
    </lineage>
</organism>
<dbReference type="Proteomes" id="UP000009010">
    <property type="component" value="Chromosome"/>
</dbReference>
<evidence type="ECO:0000256" key="5">
    <source>
        <dbReference type="ARBA" id="ARBA00022989"/>
    </source>
</evidence>
<feature type="transmembrane region" description="Helical" evidence="7">
    <location>
        <begin position="127"/>
        <end position="148"/>
    </location>
</feature>
<feature type="transmembrane region" description="Helical" evidence="7">
    <location>
        <begin position="39"/>
        <end position="62"/>
    </location>
</feature>
<keyword evidence="9" id="KW-1185">Reference proteome</keyword>
<reference evidence="9" key="2">
    <citation type="submission" date="2012-01" db="EMBL/GenBank/DDBJ databases">
        <title>Complete sequence of chromosome of Rahnella aquatilis CIP 78.65.</title>
        <authorList>
            <person name="Lucas S."/>
            <person name="Han J."/>
            <person name="Lapidus A."/>
            <person name="Cheng J.-F."/>
            <person name="Goodwin L."/>
            <person name="Pitluck S."/>
            <person name="Peters L."/>
            <person name="Ovchinnikova G."/>
            <person name="Held B."/>
            <person name="Detter J.C."/>
            <person name="Han C."/>
            <person name="Tapia R."/>
            <person name="Land M."/>
            <person name="Hauser L."/>
            <person name="Kyrpides N."/>
            <person name="Ivanova N."/>
            <person name="Pagani I."/>
            <person name="Sobecky P."/>
            <person name="Martinez R."/>
            <person name="Woyke T."/>
        </authorList>
    </citation>
    <scope>NUCLEOTIDE SEQUENCE [LARGE SCALE GENOMIC DNA]</scope>
    <source>
        <strain evidence="9">ATCC 33071 / DSM 4594 / JCM 1683 / NBRC 105701 / NCIMB 13365 / CIP 78.65</strain>
    </source>
</reference>
<feature type="transmembrane region" description="Helical" evidence="7">
    <location>
        <begin position="315"/>
        <end position="336"/>
    </location>
</feature>
<feature type="transmembrane region" description="Helical" evidence="7">
    <location>
        <begin position="7"/>
        <end position="27"/>
    </location>
</feature>
<feature type="transmembrane region" description="Helical" evidence="7">
    <location>
        <begin position="168"/>
        <end position="188"/>
    </location>
</feature>
<keyword evidence="4 7" id="KW-0812">Transmembrane</keyword>
<dbReference type="eggNOG" id="COG2233">
    <property type="taxonomic scope" value="Bacteria"/>
</dbReference>
<evidence type="ECO:0000256" key="1">
    <source>
        <dbReference type="ARBA" id="ARBA00004141"/>
    </source>
</evidence>
<reference evidence="8 9" key="1">
    <citation type="journal article" date="2012" name="J. Bacteriol.">
        <title>Complete Genome Sequence of Rahnella aquatilis CIP 78.65.</title>
        <authorList>
            <person name="Martinez R.J."/>
            <person name="Bruce D."/>
            <person name="Detter C."/>
            <person name="Goodwin L.A."/>
            <person name="Han J."/>
            <person name="Han C.S."/>
            <person name="Held B."/>
            <person name="Land M.L."/>
            <person name="Mikhailova N."/>
            <person name="Nolan M."/>
            <person name="Pennacchio L."/>
            <person name="Pitluck S."/>
            <person name="Tapia R."/>
            <person name="Woyke T."/>
            <person name="Sobecky P.A."/>
        </authorList>
    </citation>
    <scope>NUCLEOTIDE SEQUENCE [LARGE SCALE GENOMIC DNA]</scope>
    <source>
        <strain evidence="9">ATCC 33071 / DSM 4594 / JCM 1683 / NBRC 105701 / NCIMB 13365 / CIP 78.65</strain>
    </source>
</reference>
<evidence type="ECO:0000256" key="4">
    <source>
        <dbReference type="ARBA" id="ARBA00022692"/>
    </source>
</evidence>
<dbReference type="KEGG" id="raq:Rahaq2_0316"/>
<keyword evidence="6 7" id="KW-0472">Membrane</keyword>
<evidence type="ECO:0000313" key="8">
    <source>
        <dbReference type="EMBL" id="AEX50262.1"/>
    </source>
</evidence>
<dbReference type="InterPro" id="IPR006043">
    <property type="entry name" value="NCS2"/>
</dbReference>
<feature type="transmembrane region" description="Helical" evidence="7">
    <location>
        <begin position="276"/>
        <end position="303"/>
    </location>
</feature>
<gene>
    <name evidence="8" type="ordered locus">Rahaq2_0316</name>
</gene>
<evidence type="ECO:0000256" key="6">
    <source>
        <dbReference type="ARBA" id="ARBA00023136"/>
    </source>
</evidence>
<evidence type="ECO:0000256" key="7">
    <source>
        <dbReference type="SAM" id="Phobius"/>
    </source>
</evidence>